<organism evidence="2 3">
    <name type="scientific">Timema podura</name>
    <name type="common">Walking stick</name>
    <dbReference type="NCBI Taxonomy" id="61482"/>
    <lineage>
        <taxon>Eukaryota</taxon>
        <taxon>Metazoa</taxon>
        <taxon>Ecdysozoa</taxon>
        <taxon>Arthropoda</taxon>
        <taxon>Hexapoda</taxon>
        <taxon>Insecta</taxon>
        <taxon>Pterygota</taxon>
        <taxon>Neoptera</taxon>
        <taxon>Polyneoptera</taxon>
        <taxon>Phasmatodea</taxon>
        <taxon>Timematodea</taxon>
        <taxon>Timematoidea</taxon>
        <taxon>Timematidae</taxon>
        <taxon>Timema</taxon>
    </lineage>
</organism>
<accession>A0ABN7NJ01</accession>
<feature type="coiled-coil region" evidence="1">
    <location>
        <begin position="94"/>
        <end position="121"/>
    </location>
</feature>
<gene>
    <name evidence="2" type="ORF">TPAB3V08_LOCUS492</name>
</gene>
<reference evidence="2" key="1">
    <citation type="submission" date="2021-03" db="EMBL/GenBank/DDBJ databases">
        <authorList>
            <person name="Tran Van P."/>
        </authorList>
    </citation>
    <scope>NUCLEOTIDE SEQUENCE</scope>
</reference>
<dbReference type="Gene3D" id="3.30.457.50">
    <property type="entry name" value="Chromosome segregation protein Spc25"/>
    <property type="match status" value="1"/>
</dbReference>
<evidence type="ECO:0008006" key="4">
    <source>
        <dbReference type="Google" id="ProtNLM"/>
    </source>
</evidence>
<keyword evidence="3" id="KW-1185">Reference proteome</keyword>
<evidence type="ECO:0000313" key="3">
    <source>
        <dbReference type="Proteomes" id="UP001153148"/>
    </source>
</evidence>
<comment type="caution">
    <text evidence="2">The sequence shown here is derived from an EMBL/GenBank/DDBJ whole genome shotgun (WGS) entry which is preliminary data.</text>
</comment>
<name>A0ABN7NJ01_TIMPD</name>
<keyword evidence="1" id="KW-0175">Coiled coil</keyword>
<evidence type="ECO:0000313" key="2">
    <source>
        <dbReference type="EMBL" id="CAG2053437.1"/>
    </source>
</evidence>
<dbReference type="Proteomes" id="UP001153148">
    <property type="component" value="Unassembled WGS sequence"/>
</dbReference>
<sequence length="228" mass="27008">MMKNYAQFLVDKNLEQQCVEDTWIKNHKLTSEKCIAARDARSKSIISAKDERDSLQLCLKKLQSVFEALDSKRLQYEADQRNAGIESRIYETSIQENVQKMSNLEKNIKDLLESQVKFKNEKMKMETDLKNIWNAHLKVLLNYKVNMHCHIDLVDMESNTFILSFFQEVKRADPDFFIKLSYKTPDEWTLLDLKPMLPDYDSLCTKLHQSRDILRFLSYVYEEFTALK</sequence>
<protein>
    <recommendedName>
        <fullName evidence="4">Kinetochore protein SPC25</fullName>
    </recommendedName>
</protein>
<dbReference type="EMBL" id="CAJPIN010000380">
    <property type="protein sequence ID" value="CAG2053437.1"/>
    <property type="molecule type" value="Genomic_DNA"/>
</dbReference>
<proteinExistence type="predicted"/>
<evidence type="ECO:0000256" key="1">
    <source>
        <dbReference type="SAM" id="Coils"/>
    </source>
</evidence>